<organism evidence="2 3">
    <name type="scientific">Actinidia rufa</name>
    <dbReference type="NCBI Taxonomy" id="165716"/>
    <lineage>
        <taxon>Eukaryota</taxon>
        <taxon>Viridiplantae</taxon>
        <taxon>Streptophyta</taxon>
        <taxon>Embryophyta</taxon>
        <taxon>Tracheophyta</taxon>
        <taxon>Spermatophyta</taxon>
        <taxon>Magnoliopsida</taxon>
        <taxon>eudicotyledons</taxon>
        <taxon>Gunneridae</taxon>
        <taxon>Pentapetalae</taxon>
        <taxon>asterids</taxon>
        <taxon>Ericales</taxon>
        <taxon>Actinidiaceae</taxon>
        <taxon>Actinidia</taxon>
    </lineage>
</organism>
<feature type="compositionally biased region" description="Low complexity" evidence="1">
    <location>
        <begin position="22"/>
        <end position="38"/>
    </location>
</feature>
<proteinExistence type="predicted"/>
<evidence type="ECO:0000313" key="2">
    <source>
        <dbReference type="EMBL" id="GFZ16998.1"/>
    </source>
</evidence>
<dbReference type="EMBL" id="BJWL01000026">
    <property type="protein sequence ID" value="GFZ16998.1"/>
    <property type="molecule type" value="Genomic_DNA"/>
</dbReference>
<feature type="compositionally biased region" description="Acidic residues" evidence="1">
    <location>
        <begin position="44"/>
        <end position="56"/>
    </location>
</feature>
<accession>A0A7J0H1W6</accession>
<protein>
    <submittedName>
        <fullName evidence="2">Uncharacterized protein</fullName>
    </submittedName>
</protein>
<evidence type="ECO:0000256" key="1">
    <source>
        <dbReference type="SAM" id="MobiDB-lite"/>
    </source>
</evidence>
<comment type="caution">
    <text evidence="2">The sequence shown here is derived from an EMBL/GenBank/DDBJ whole genome shotgun (WGS) entry which is preliminary data.</text>
</comment>
<sequence>MISNWINVGATNFAREVREQEAGSSSSSSVQLSGSELRAALAEGEGEGEEEKEEEVERGGNLSATNLDLVSSSDDEAPEIVLLHLVPVPKASRIGAGRNASVRHCRALEEKRVESLQPFNNAEPPSDLDRREEELAIAAREIQRKYEEIVGLRQVAHGPVYQCIYDRGWNKAGDFYVPDAAEDRADVGAAKVEAEKAIGNSLENSPEE</sequence>
<evidence type="ECO:0000313" key="3">
    <source>
        <dbReference type="Proteomes" id="UP000585474"/>
    </source>
</evidence>
<feature type="region of interest" description="Disordered" evidence="1">
    <location>
        <begin position="18"/>
        <end position="70"/>
    </location>
</feature>
<keyword evidence="3" id="KW-1185">Reference proteome</keyword>
<reference evidence="2 3" key="1">
    <citation type="submission" date="2019-07" db="EMBL/GenBank/DDBJ databases">
        <title>De Novo Assembly of kiwifruit Actinidia rufa.</title>
        <authorList>
            <person name="Sugita-Konishi S."/>
            <person name="Sato K."/>
            <person name="Mori E."/>
            <person name="Abe Y."/>
            <person name="Kisaki G."/>
            <person name="Hamano K."/>
            <person name="Suezawa K."/>
            <person name="Otani M."/>
            <person name="Fukuda T."/>
            <person name="Manabe T."/>
            <person name="Gomi K."/>
            <person name="Tabuchi M."/>
            <person name="Akimitsu K."/>
            <person name="Kataoka I."/>
        </authorList>
    </citation>
    <scope>NUCLEOTIDE SEQUENCE [LARGE SCALE GENOMIC DNA]</scope>
    <source>
        <strain evidence="3">cv. Fuchu</strain>
    </source>
</reference>
<name>A0A7J0H1W6_9ERIC</name>
<dbReference type="AlphaFoldDB" id="A0A7J0H1W6"/>
<gene>
    <name evidence="2" type="ORF">Acr_26g0002680</name>
</gene>
<dbReference type="Proteomes" id="UP000585474">
    <property type="component" value="Unassembled WGS sequence"/>
</dbReference>